<dbReference type="PANTHER" id="PTHR22803">
    <property type="entry name" value="MANNOSE, PHOSPHOLIPASE, LECTIN RECEPTOR RELATED"/>
    <property type="match status" value="1"/>
</dbReference>
<dbReference type="InterPro" id="IPR016187">
    <property type="entry name" value="CTDL_fold"/>
</dbReference>
<dbReference type="InterPro" id="IPR050111">
    <property type="entry name" value="C-type_lectin/snaclec_domain"/>
</dbReference>
<dbReference type="SMART" id="SM00034">
    <property type="entry name" value="CLECT"/>
    <property type="match status" value="1"/>
</dbReference>
<dbReference type="VEuPathDB" id="VectorBase:MDOA001721"/>
<name>A0A1I8M6G8_MUSDO</name>
<dbReference type="SUPFAM" id="SSF56436">
    <property type="entry name" value="C-type lectin-like"/>
    <property type="match status" value="1"/>
</dbReference>
<dbReference type="InterPro" id="IPR016186">
    <property type="entry name" value="C-type_lectin-like/link_sf"/>
</dbReference>
<proteinExistence type="predicted"/>
<evidence type="ECO:0000256" key="1">
    <source>
        <dbReference type="SAM" id="SignalP"/>
    </source>
</evidence>
<gene>
    <name evidence="3" type="primary">101890789</name>
</gene>
<dbReference type="CDD" id="cd00037">
    <property type="entry name" value="CLECT"/>
    <property type="match status" value="1"/>
</dbReference>
<keyword evidence="1" id="KW-0732">Signal</keyword>
<dbReference type="EnsemblMetazoa" id="MDOA001721-RB">
    <property type="protein sequence ID" value="MDOA001721-PB"/>
    <property type="gene ID" value="MDOA001721"/>
</dbReference>
<evidence type="ECO:0000313" key="3">
    <source>
        <dbReference type="EnsemblMetazoa" id="MDOA001721-PB"/>
    </source>
</evidence>
<dbReference type="VEuPathDB" id="VectorBase:MDOMA2_007385"/>
<feature type="signal peptide" evidence="1">
    <location>
        <begin position="1"/>
        <end position="22"/>
    </location>
</feature>
<dbReference type="PROSITE" id="PS50041">
    <property type="entry name" value="C_TYPE_LECTIN_2"/>
    <property type="match status" value="1"/>
</dbReference>
<dbReference type="Pfam" id="PF00059">
    <property type="entry name" value="Lectin_C"/>
    <property type="match status" value="1"/>
</dbReference>
<dbReference type="InterPro" id="IPR001304">
    <property type="entry name" value="C-type_lectin-like"/>
</dbReference>
<feature type="chain" id="PRO_5044559922" description="C-type lectin domain-containing protein" evidence="1">
    <location>
        <begin position="23"/>
        <end position="178"/>
    </location>
</feature>
<dbReference type="AlphaFoldDB" id="A0A1I8M6G8"/>
<protein>
    <recommendedName>
        <fullName evidence="2">C-type lectin domain-containing protein</fullName>
    </recommendedName>
</protein>
<accession>A0A1I8M6G8</accession>
<organism evidence="3">
    <name type="scientific">Musca domestica</name>
    <name type="common">House fly</name>
    <dbReference type="NCBI Taxonomy" id="7370"/>
    <lineage>
        <taxon>Eukaryota</taxon>
        <taxon>Metazoa</taxon>
        <taxon>Ecdysozoa</taxon>
        <taxon>Arthropoda</taxon>
        <taxon>Hexapoda</taxon>
        <taxon>Insecta</taxon>
        <taxon>Pterygota</taxon>
        <taxon>Neoptera</taxon>
        <taxon>Endopterygota</taxon>
        <taxon>Diptera</taxon>
        <taxon>Brachycera</taxon>
        <taxon>Muscomorpha</taxon>
        <taxon>Muscoidea</taxon>
        <taxon>Muscidae</taxon>
        <taxon>Musca</taxon>
    </lineage>
</organism>
<reference evidence="3" key="1">
    <citation type="submission" date="2020-05" db="UniProtKB">
        <authorList>
            <consortium name="EnsemblMetazoa"/>
        </authorList>
    </citation>
    <scope>IDENTIFICATION</scope>
    <source>
        <strain evidence="3">Aabys</strain>
    </source>
</reference>
<sequence length="178" mass="20917">MFCSRVLTICLLLSFICPIVIGSHTRKVTLNKLKGNPEEPVFTKIGNKQYHFGQVKVSWFKAYLICRSMGGYLASFDNRQEFQELSDHLEDYYPTDRWWWISGSDLHSEGNFYWYRTGKPVKYAEWSLGQPDNAGGNEDCMHLWYSMYKYRMNDWNCNMDAFYICEADSPKTVIVSSF</sequence>
<evidence type="ECO:0000259" key="2">
    <source>
        <dbReference type="PROSITE" id="PS50041"/>
    </source>
</evidence>
<dbReference type="Gene3D" id="3.10.100.10">
    <property type="entry name" value="Mannose-Binding Protein A, subunit A"/>
    <property type="match status" value="1"/>
</dbReference>
<feature type="domain" description="C-type lectin" evidence="2">
    <location>
        <begin position="45"/>
        <end position="166"/>
    </location>
</feature>